<dbReference type="eggNOG" id="ENOG502SXX9">
    <property type="taxonomic scope" value="Eukaryota"/>
</dbReference>
<evidence type="ECO:0000256" key="1">
    <source>
        <dbReference type="SAM" id="MobiDB-lite"/>
    </source>
</evidence>
<evidence type="ECO:0000313" key="2">
    <source>
        <dbReference type="EMBL" id="ETW74878.1"/>
    </source>
</evidence>
<dbReference type="HOGENOM" id="CLU_1129179_0_0_1"/>
<dbReference type="InParanoid" id="W4JMX1"/>
<keyword evidence="3" id="KW-1185">Reference proteome</keyword>
<feature type="region of interest" description="Disordered" evidence="1">
    <location>
        <begin position="212"/>
        <end position="246"/>
    </location>
</feature>
<dbReference type="KEGG" id="hir:HETIRDRAFT_412774"/>
<proteinExistence type="predicted"/>
<name>W4JMX1_HETIT</name>
<dbReference type="Proteomes" id="UP000030671">
    <property type="component" value="Unassembled WGS sequence"/>
</dbReference>
<dbReference type="RefSeq" id="XP_009553345.1">
    <property type="nucleotide sequence ID" value="XM_009555050.1"/>
</dbReference>
<organism evidence="2 3">
    <name type="scientific">Heterobasidion irregulare (strain TC 32-1)</name>
    <dbReference type="NCBI Taxonomy" id="747525"/>
    <lineage>
        <taxon>Eukaryota</taxon>
        <taxon>Fungi</taxon>
        <taxon>Dikarya</taxon>
        <taxon>Basidiomycota</taxon>
        <taxon>Agaricomycotina</taxon>
        <taxon>Agaricomycetes</taxon>
        <taxon>Russulales</taxon>
        <taxon>Bondarzewiaceae</taxon>
        <taxon>Heterobasidion</taxon>
        <taxon>Heterobasidion annosum species complex</taxon>
    </lineage>
</organism>
<accession>W4JMX1</accession>
<dbReference type="AlphaFoldDB" id="W4JMX1"/>
<feature type="region of interest" description="Disordered" evidence="1">
    <location>
        <begin position="14"/>
        <end position="55"/>
    </location>
</feature>
<dbReference type="GeneID" id="20673069"/>
<gene>
    <name evidence="2" type="ORF">HETIRDRAFT_412774</name>
</gene>
<dbReference type="OrthoDB" id="3362336at2759"/>
<evidence type="ECO:0000313" key="3">
    <source>
        <dbReference type="Proteomes" id="UP000030671"/>
    </source>
</evidence>
<reference evidence="2 3" key="1">
    <citation type="journal article" date="2012" name="New Phytol.">
        <title>Insight into trade-off between wood decay and parasitism from the genome of a fungal forest pathogen.</title>
        <authorList>
            <person name="Olson A."/>
            <person name="Aerts A."/>
            <person name="Asiegbu F."/>
            <person name="Belbahri L."/>
            <person name="Bouzid O."/>
            <person name="Broberg A."/>
            <person name="Canback B."/>
            <person name="Coutinho P.M."/>
            <person name="Cullen D."/>
            <person name="Dalman K."/>
            <person name="Deflorio G."/>
            <person name="van Diepen L.T."/>
            <person name="Dunand C."/>
            <person name="Duplessis S."/>
            <person name="Durling M."/>
            <person name="Gonthier P."/>
            <person name="Grimwood J."/>
            <person name="Fossdal C.G."/>
            <person name="Hansson D."/>
            <person name="Henrissat B."/>
            <person name="Hietala A."/>
            <person name="Himmelstrand K."/>
            <person name="Hoffmeister D."/>
            <person name="Hogberg N."/>
            <person name="James T.Y."/>
            <person name="Karlsson M."/>
            <person name="Kohler A."/>
            <person name="Kues U."/>
            <person name="Lee Y.H."/>
            <person name="Lin Y.C."/>
            <person name="Lind M."/>
            <person name="Lindquist E."/>
            <person name="Lombard V."/>
            <person name="Lucas S."/>
            <person name="Lunden K."/>
            <person name="Morin E."/>
            <person name="Murat C."/>
            <person name="Park J."/>
            <person name="Raffaello T."/>
            <person name="Rouze P."/>
            <person name="Salamov A."/>
            <person name="Schmutz J."/>
            <person name="Solheim H."/>
            <person name="Stahlberg J."/>
            <person name="Velez H."/>
            <person name="de Vries R.P."/>
            <person name="Wiebenga A."/>
            <person name="Woodward S."/>
            <person name="Yakovlev I."/>
            <person name="Garbelotto M."/>
            <person name="Martin F."/>
            <person name="Grigoriev I.V."/>
            <person name="Stenlid J."/>
        </authorList>
    </citation>
    <scope>NUCLEOTIDE SEQUENCE [LARGE SCALE GENOMIC DNA]</scope>
    <source>
        <strain evidence="2 3">TC 32-1</strain>
    </source>
</reference>
<sequence length="246" mass="27537">MSLASTAKRALRPYSTFSDEPLGKARPRRNWTPRDSPPRRNWTPTDPPIPRKSLGPFIAKETTITRNAIYIRPERHLFDVSEAFALVRGLEQRFGRIQDFRFLREHEVPTSLQGFFWAVFADDSGRERIGAEGIKIKMRLPAKKLYDGGVGLADIHRFLAPADLQPAEVIEEELKEAEDQVQAAAEDPSKQPQFETIDVEVKHAVMSTSACRTGRSRCGMGTSSRCDGFTGEGSRPARASPSPNRT</sequence>
<dbReference type="EMBL" id="KI925467">
    <property type="protein sequence ID" value="ETW74878.1"/>
    <property type="molecule type" value="Genomic_DNA"/>
</dbReference>
<protein>
    <submittedName>
        <fullName evidence="2">Uncharacterized protein</fullName>
    </submittedName>
</protein>